<gene>
    <name evidence="1" type="ORF">VP01_13779g1</name>
</gene>
<accession>A0A0L6VLP8</accession>
<keyword evidence="2" id="KW-1185">Reference proteome</keyword>
<sequence>GHMKTKEAPHLLHDLQENCSTLEAAFCLWVQEQAYMDICDQLYKEVKNHQEFYLKEGTFIDF</sequence>
<feature type="non-terminal residue" evidence="1">
    <location>
        <position position="1"/>
    </location>
</feature>
<protein>
    <submittedName>
        <fullName evidence="1">Uncharacterized protein</fullName>
    </submittedName>
</protein>
<dbReference type="Proteomes" id="UP000037035">
    <property type="component" value="Unassembled WGS sequence"/>
</dbReference>
<reference evidence="1 2" key="1">
    <citation type="submission" date="2015-08" db="EMBL/GenBank/DDBJ databases">
        <title>Next Generation Sequencing and Analysis of the Genome of Puccinia sorghi L Schw, the Causal Agent of Maize Common Rust.</title>
        <authorList>
            <person name="Rochi L."/>
            <person name="Burguener G."/>
            <person name="Darino M."/>
            <person name="Turjanski A."/>
            <person name="Kreff E."/>
            <person name="Dieguez M.J."/>
            <person name="Sacco F."/>
        </authorList>
    </citation>
    <scope>NUCLEOTIDE SEQUENCE [LARGE SCALE GENOMIC DNA]</scope>
    <source>
        <strain evidence="1 2">RO10H11247</strain>
    </source>
</reference>
<dbReference type="EMBL" id="LAVV01004197">
    <property type="protein sequence ID" value="KNZ61629.1"/>
    <property type="molecule type" value="Genomic_DNA"/>
</dbReference>
<proteinExistence type="predicted"/>
<organism evidence="1 2">
    <name type="scientific">Puccinia sorghi</name>
    <dbReference type="NCBI Taxonomy" id="27349"/>
    <lineage>
        <taxon>Eukaryota</taxon>
        <taxon>Fungi</taxon>
        <taxon>Dikarya</taxon>
        <taxon>Basidiomycota</taxon>
        <taxon>Pucciniomycotina</taxon>
        <taxon>Pucciniomycetes</taxon>
        <taxon>Pucciniales</taxon>
        <taxon>Pucciniaceae</taxon>
        <taxon>Puccinia</taxon>
    </lineage>
</organism>
<dbReference type="AlphaFoldDB" id="A0A0L6VLP8"/>
<evidence type="ECO:0000313" key="2">
    <source>
        <dbReference type="Proteomes" id="UP000037035"/>
    </source>
</evidence>
<dbReference type="OrthoDB" id="2379842at2759"/>
<dbReference type="VEuPathDB" id="FungiDB:VP01_13779g1"/>
<name>A0A0L6VLP8_9BASI</name>
<comment type="caution">
    <text evidence="1">The sequence shown here is derived from an EMBL/GenBank/DDBJ whole genome shotgun (WGS) entry which is preliminary data.</text>
</comment>
<evidence type="ECO:0000313" key="1">
    <source>
        <dbReference type="EMBL" id="KNZ61629.1"/>
    </source>
</evidence>
<feature type="non-terminal residue" evidence="1">
    <location>
        <position position="62"/>
    </location>
</feature>